<dbReference type="Proteomes" id="UP000054632">
    <property type="component" value="Unassembled WGS sequence"/>
</dbReference>
<evidence type="ECO:0000313" key="5">
    <source>
        <dbReference type="Proteomes" id="UP000054826"/>
    </source>
</evidence>
<comment type="caution">
    <text evidence="2">The sequence shown here is derived from an EMBL/GenBank/DDBJ whole genome shotgun (WGS) entry which is preliminary data.</text>
</comment>
<feature type="region of interest" description="Disordered" evidence="1">
    <location>
        <begin position="25"/>
        <end position="50"/>
    </location>
</feature>
<name>A0A0V1DU09_TRIPS</name>
<evidence type="ECO:0000313" key="3">
    <source>
        <dbReference type="EMBL" id="KRZ24606.1"/>
    </source>
</evidence>
<protein>
    <submittedName>
        <fullName evidence="2">Uncharacterized protein</fullName>
    </submittedName>
</protein>
<sequence length="195" mass="21446">MAMMFHTPSDPFHLDEHADIELKTSASPPTTVASRQIGAPKLRARSERAARSRIELDTRGPRGGILIRDPVTVQAMHRNGKQLSKCPGSLSECISRVVRVGGRLENPDLPKPRRRLGTMNRPAMICRWGQLLAGADQTLAALRALLNFERTHPSEVCAAWMLHLPPCKCQACPTEDVRPAKRLSGFGACILSQDP</sequence>
<accession>A0A0V1DU09</accession>
<dbReference type="AlphaFoldDB" id="A0A0V1DU09"/>
<organism evidence="2 4">
    <name type="scientific">Trichinella pseudospiralis</name>
    <name type="common">Parasitic roundworm</name>
    <dbReference type="NCBI Taxonomy" id="6337"/>
    <lineage>
        <taxon>Eukaryota</taxon>
        <taxon>Metazoa</taxon>
        <taxon>Ecdysozoa</taxon>
        <taxon>Nematoda</taxon>
        <taxon>Enoplea</taxon>
        <taxon>Dorylaimia</taxon>
        <taxon>Trichinellida</taxon>
        <taxon>Trichinellidae</taxon>
        <taxon>Trichinella</taxon>
    </lineage>
</organism>
<feature type="compositionally biased region" description="Polar residues" evidence="1">
    <location>
        <begin position="25"/>
        <end position="34"/>
    </location>
</feature>
<evidence type="ECO:0000256" key="1">
    <source>
        <dbReference type="SAM" id="MobiDB-lite"/>
    </source>
</evidence>
<dbReference type="EMBL" id="JYDV01000215">
    <property type="protein sequence ID" value="KRZ24606.1"/>
    <property type="molecule type" value="Genomic_DNA"/>
</dbReference>
<gene>
    <name evidence="2" type="ORF">T4A_14464</name>
    <name evidence="3" type="ORF">T4C_4981</name>
</gene>
<evidence type="ECO:0000313" key="2">
    <source>
        <dbReference type="EMBL" id="KRY65004.1"/>
    </source>
</evidence>
<evidence type="ECO:0000313" key="4">
    <source>
        <dbReference type="Proteomes" id="UP000054632"/>
    </source>
</evidence>
<reference evidence="4 5" key="1">
    <citation type="submission" date="2015-01" db="EMBL/GenBank/DDBJ databases">
        <title>Evolution of Trichinella species and genotypes.</title>
        <authorList>
            <person name="Korhonen P.K."/>
            <person name="Edoardo P."/>
            <person name="Giuseppe L.R."/>
            <person name="Gasser R.B."/>
        </authorList>
    </citation>
    <scope>NUCLEOTIDE SEQUENCE [LARGE SCALE GENOMIC DNA]</scope>
    <source>
        <strain evidence="2">ISS13</strain>
        <strain evidence="3">ISS176</strain>
    </source>
</reference>
<proteinExistence type="predicted"/>
<dbReference type="Proteomes" id="UP000054826">
    <property type="component" value="Unassembled WGS sequence"/>
</dbReference>
<dbReference type="EMBL" id="JYDR01000239">
    <property type="protein sequence ID" value="KRY65004.1"/>
    <property type="molecule type" value="Genomic_DNA"/>
</dbReference>